<dbReference type="InterPro" id="IPR003807">
    <property type="entry name" value="DUF202"/>
</dbReference>
<evidence type="ECO:0000256" key="2">
    <source>
        <dbReference type="ARBA" id="ARBA00022692"/>
    </source>
</evidence>
<dbReference type="RefSeq" id="WP_055958930.1">
    <property type="nucleotide sequence ID" value="NZ_BPQL01000110.1"/>
</dbReference>
<evidence type="ECO:0000256" key="3">
    <source>
        <dbReference type="ARBA" id="ARBA00022989"/>
    </source>
</evidence>
<comment type="subcellular location">
    <subcellularLocation>
        <location evidence="1">Endomembrane system</location>
        <topology evidence="1">Multi-pass membrane protein</topology>
    </subcellularLocation>
</comment>
<comment type="caution">
    <text evidence="7">The sequence shown here is derived from an EMBL/GenBank/DDBJ whole genome shotgun (WGS) entry which is preliminary data.</text>
</comment>
<organism evidence="7 8">
    <name type="scientific">Methylobacterium goesingense</name>
    <dbReference type="NCBI Taxonomy" id="243690"/>
    <lineage>
        <taxon>Bacteria</taxon>
        <taxon>Pseudomonadati</taxon>
        <taxon>Pseudomonadota</taxon>
        <taxon>Alphaproteobacteria</taxon>
        <taxon>Hyphomicrobiales</taxon>
        <taxon>Methylobacteriaceae</taxon>
        <taxon>Methylobacterium</taxon>
    </lineage>
</organism>
<evidence type="ECO:0000256" key="5">
    <source>
        <dbReference type="SAM" id="Phobius"/>
    </source>
</evidence>
<feature type="transmembrane region" description="Helical" evidence="5">
    <location>
        <begin position="57"/>
        <end position="80"/>
    </location>
</feature>
<name>A0ABV2L838_9HYPH</name>
<feature type="transmembrane region" description="Helical" evidence="5">
    <location>
        <begin position="100"/>
        <end position="122"/>
    </location>
</feature>
<dbReference type="Proteomes" id="UP001549145">
    <property type="component" value="Unassembled WGS sequence"/>
</dbReference>
<protein>
    <submittedName>
        <fullName evidence="7">Membrane protein</fullName>
    </submittedName>
</protein>
<evidence type="ECO:0000256" key="4">
    <source>
        <dbReference type="ARBA" id="ARBA00023136"/>
    </source>
</evidence>
<keyword evidence="4 5" id="KW-0472">Membrane</keyword>
<feature type="transmembrane region" description="Helical" evidence="5">
    <location>
        <begin position="30"/>
        <end position="51"/>
    </location>
</feature>
<keyword evidence="3 5" id="KW-1133">Transmembrane helix</keyword>
<reference evidence="7 8" key="1">
    <citation type="submission" date="2024-06" db="EMBL/GenBank/DDBJ databases">
        <title>Genomic Encyclopedia of Type Strains, Phase IV (KMG-IV): sequencing the most valuable type-strain genomes for metagenomic binning, comparative biology and taxonomic classification.</title>
        <authorList>
            <person name="Goeker M."/>
        </authorList>
    </citation>
    <scope>NUCLEOTIDE SEQUENCE [LARGE SCALE GENOMIC DNA]</scope>
    <source>
        <strain evidence="7 8">DSM 21331</strain>
    </source>
</reference>
<keyword evidence="8" id="KW-1185">Reference proteome</keyword>
<dbReference type="EMBL" id="JBEPMM010000011">
    <property type="protein sequence ID" value="MET3694014.1"/>
    <property type="molecule type" value="Genomic_DNA"/>
</dbReference>
<evidence type="ECO:0000313" key="8">
    <source>
        <dbReference type="Proteomes" id="UP001549145"/>
    </source>
</evidence>
<accession>A0ABV2L838</accession>
<feature type="domain" description="DUF202" evidence="6">
    <location>
        <begin position="21"/>
        <end position="81"/>
    </location>
</feature>
<evidence type="ECO:0000256" key="1">
    <source>
        <dbReference type="ARBA" id="ARBA00004127"/>
    </source>
</evidence>
<dbReference type="Pfam" id="PF02656">
    <property type="entry name" value="DUF202"/>
    <property type="match status" value="1"/>
</dbReference>
<keyword evidence="2 5" id="KW-0812">Transmembrane</keyword>
<proteinExistence type="predicted"/>
<evidence type="ECO:0000313" key="7">
    <source>
        <dbReference type="EMBL" id="MET3694014.1"/>
    </source>
</evidence>
<gene>
    <name evidence="7" type="ORF">ABID43_003569</name>
</gene>
<evidence type="ECO:0000259" key="6">
    <source>
        <dbReference type="Pfam" id="PF02656"/>
    </source>
</evidence>
<sequence>MSELAKPVPPDDPRVRLAEDRTVLAAERTFVAWLRTGLAFLGVGLAAQRFLREVLAVWPLKVLSLTLIGCALASFAGAVWRDRAIRARLAHSEIPMMPRLLTVGIAALLIAISGLAATALLWA</sequence>